<comment type="caution">
    <text evidence="2">The sequence shown here is derived from an EMBL/GenBank/DDBJ whole genome shotgun (WGS) entry which is preliminary data.</text>
</comment>
<dbReference type="RefSeq" id="WP_264510983.1">
    <property type="nucleotide sequence ID" value="NZ_JAPDDR010000001.1"/>
</dbReference>
<accession>A0ABT3FY66</accession>
<evidence type="ECO:0000313" key="2">
    <source>
        <dbReference type="EMBL" id="MCW1912521.1"/>
    </source>
</evidence>
<proteinExistence type="predicted"/>
<dbReference type="EMBL" id="JAPDDR010000001">
    <property type="protein sequence ID" value="MCW1912521.1"/>
    <property type="molecule type" value="Genomic_DNA"/>
</dbReference>
<keyword evidence="1" id="KW-0812">Transmembrane</keyword>
<feature type="transmembrane region" description="Helical" evidence="1">
    <location>
        <begin position="12"/>
        <end position="36"/>
    </location>
</feature>
<feature type="transmembrane region" description="Helical" evidence="1">
    <location>
        <begin position="340"/>
        <end position="361"/>
    </location>
</feature>
<feature type="transmembrane region" description="Helical" evidence="1">
    <location>
        <begin position="195"/>
        <end position="218"/>
    </location>
</feature>
<gene>
    <name evidence="2" type="ORF">OJ996_02980</name>
</gene>
<dbReference type="PANTHER" id="PTHR34219:SF3">
    <property type="entry name" value="BLL7967 PROTEIN"/>
    <property type="match status" value="1"/>
</dbReference>
<protein>
    <submittedName>
        <fullName evidence="2">PepSY domain-containing protein</fullName>
    </submittedName>
</protein>
<evidence type="ECO:0000313" key="3">
    <source>
        <dbReference type="Proteomes" id="UP001165653"/>
    </source>
</evidence>
<feature type="transmembrane region" description="Helical" evidence="1">
    <location>
        <begin position="143"/>
        <end position="163"/>
    </location>
</feature>
<keyword evidence="3" id="KW-1185">Reference proteome</keyword>
<dbReference type="PANTHER" id="PTHR34219">
    <property type="entry name" value="IRON-REGULATED INNER MEMBRANE PROTEIN-RELATED"/>
    <property type="match status" value="1"/>
</dbReference>
<sequence length="372" mass="40927">MFRRIRSVFFWLHLAGGVVAGVLIFLIALTGVIISFERQMTTAANGFALAMPAEGRKLGVEETLTVLRVAEPAKAPTAIVIESDPELPTAVMYGKEKTLYLNPYDGKVLGEGAKGMRGFFQFVTSMHRWLAFQGSAKDLGQSINSAAALVFFFLILSGLVIWIPKHWSGRALKPILTFQGQMKGRAREWNWHNVFGIWFALPLLVICGTGLVIAYPWANALLFRAMGDTPPPQGPKPPPPPQAGWTETMSGWDAAYAQAVGLSKEWESIQFQYPAGKNAVFVVSDSHRGRPDLKQTLTVDLTSNSVVKLETFESMSSGKRARQWARWVHTGEAGGWPGQVLAALSAIAAVMLVWTGIALAVRRFGRWRKRGE</sequence>
<organism evidence="2 3">
    <name type="scientific">Luteolibacter rhizosphaerae</name>
    <dbReference type="NCBI Taxonomy" id="2989719"/>
    <lineage>
        <taxon>Bacteria</taxon>
        <taxon>Pseudomonadati</taxon>
        <taxon>Verrucomicrobiota</taxon>
        <taxon>Verrucomicrobiia</taxon>
        <taxon>Verrucomicrobiales</taxon>
        <taxon>Verrucomicrobiaceae</taxon>
        <taxon>Luteolibacter</taxon>
    </lineage>
</organism>
<keyword evidence="1" id="KW-1133">Transmembrane helix</keyword>
<dbReference type="InterPro" id="IPR005625">
    <property type="entry name" value="PepSY-ass_TM"/>
</dbReference>
<keyword evidence="1" id="KW-0472">Membrane</keyword>
<name>A0ABT3FY66_9BACT</name>
<evidence type="ECO:0000256" key="1">
    <source>
        <dbReference type="SAM" id="Phobius"/>
    </source>
</evidence>
<dbReference type="Proteomes" id="UP001165653">
    <property type="component" value="Unassembled WGS sequence"/>
</dbReference>
<dbReference type="Pfam" id="PF03929">
    <property type="entry name" value="PepSY_TM"/>
    <property type="match status" value="1"/>
</dbReference>
<reference evidence="2" key="1">
    <citation type="submission" date="2022-10" db="EMBL/GenBank/DDBJ databases">
        <title>Luteolibacter sp. GHJ8, whole genome shotgun sequencing project.</title>
        <authorList>
            <person name="Zhao G."/>
            <person name="Shen L."/>
        </authorList>
    </citation>
    <scope>NUCLEOTIDE SEQUENCE</scope>
    <source>
        <strain evidence="2">GHJ8</strain>
    </source>
</reference>